<dbReference type="Pfam" id="PF01337">
    <property type="entry name" value="Barstar"/>
    <property type="match status" value="1"/>
</dbReference>
<reference evidence="3 4" key="1">
    <citation type="submission" date="2019-09" db="EMBL/GenBank/DDBJ databases">
        <authorList>
            <person name="Leyn A S."/>
        </authorList>
    </citation>
    <scope>NUCLEOTIDE SEQUENCE [LARGE SCALE GENOMIC DNA]</scope>
    <source>
        <strain evidence="3">AA231_1</strain>
    </source>
</reference>
<evidence type="ECO:0000313" key="4">
    <source>
        <dbReference type="Proteomes" id="UP000399805"/>
    </source>
</evidence>
<protein>
    <submittedName>
        <fullName evidence="3">Barstar</fullName>
    </submittedName>
</protein>
<dbReference type="Gene3D" id="3.30.370.10">
    <property type="entry name" value="Barstar-like"/>
    <property type="match status" value="1"/>
</dbReference>
<organism evidence="3 4">
    <name type="scientific">Amycolatopsis camponoti</name>
    <dbReference type="NCBI Taxonomy" id="2606593"/>
    <lineage>
        <taxon>Bacteria</taxon>
        <taxon>Bacillati</taxon>
        <taxon>Actinomycetota</taxon>
        <taxon>Actinomycetes</taxon>
        <taxon>Pseudonocardiales</taxon>
        <taxon>Pseudonocardiaceae</taxon>
        <taxon>Amycolatopsis</taxon>
    </lineage>
</organism>
<proteinExistence type="inferred from homology"/>
<dbReference type="InterPro" id="IPR000468">
    <property type="entry name" value="Barstar"/>
</dbReference>
<dbReference type="RefSeq" id="WP_196425643.1">
    <property type="nucleotide sequence ID" value="NZ_CABVGP010000002.1"/>
</dbReference>
<feature type="domain" description="Barstar (barnase inhibitor)" evidence="2">
    <location>
        <begin position="161"/>
        <end position="234"/>
    </location>
</feature>
<name>A0A6I8M1G9_9PSEU</name>
<evidence type="ECO:0000256" key="1">
    <source>
        <dbReference type="ARBA" id="ARBA00006845"/>
    </source>
</evidence>
<dbReference type="Proteomes" id="UP000399805">
    <property type="component" value="Unassembled WGS sequence"/>
</dbReference>
<sequence length="248" mass="26700">MESVESGALYRLVDGSGGNLLVGAEELDGFFVSPGDDSSEVAFLRARLGERPPRRVEDAVLEVVNTQRERIGEYLVGGVIFGDSGTADARGEVPRVSFRYFGDRCEYPEAAGIWPRWASGRPLLTGEWLQRPGGHHQAWLHVVRNSWFATGHGAVRYGNAEVMTLDGASTVTKAGFYCALGEAANGPGGYFGSNLDALADCLRSSPVGTRPVRLLWKDFSSSEEALGKQFVSAITAVLGEFGVVVEVR</sequence>
<dbReference type="SUPFAM" id="SSF52038">
    <property type="entry name" value="Barstar-related"/>
    <property type="match status" value="1"/>
</dbReference>
<dbReference type="AlphaFoldDB" id="A0A6I8M1G9"/>
<evidence type="ECO:0000259" key="2">
    <source>
        <dbReference type="Pfam" id="PF01337"/>
    </source>
</evidence>
<comment type="similarity">
    <text evidence="1">Belongs to the barstar family.</text>
</comment>
<gene>
    <name evidence="3" type="ORF">AA23TX_06848</name>
</gene>
<keyword evidence="4" id="KW-1185">Reference proteome</keyword>
<accession>A0A6I8M1G9</accession>
<dbReference type="EMBL" id="CABVGP010000002">
    <property type="protein sequence ID" value="VVJ21833.1"/>
    <property type="molecule type" value="Genomic_DNA"/>
</dbReference>
<evidence type="ECO:0000313" key="3">
    <source>
        <dbReference type="EMBL" id="VVJ21833.1"/>
    </source>
</evidence>
<dbReference type="InterPro" id="IPR035905">
    <property type="entry name" value="Barstar-like_sf"/>
</dbReference>